<protein>
    <recommendedName>
        <fullName evidence="6">TVP38/TMEM64 family membrane protein</fullName>
    </recommendedName>
</protein>
<dbReference type="Proteomes" id="UP000192671">
    <property type="component" value="Unassembled WGS sequence"/>
</dbReference>
<evidence type="ECO:0000256" key="6">
    <source>
        <dbReference type="RuleBase" id="RU366058"/>
    </source>
</evidence>
<dbReference type="EMBL" id="LVWL01000001">
    <property type="protein sequence ID" value="ORI10784.1"/>
    <property type="molecule type" value="Genomic_DNA"/>
</dbReference>
<dbReference type="AlphaFoldDB" id="A0A1X0U4V2"/>
<feature type="transmembrane region" description="Helical" evidence="6">
    <location>
        <begin position="125"/>
        <end position="144"/>
    </location>
</feature>
<evidence type="ECO:0000256" key="2">
    <source>
        <dbReference type="ARBA" id="ARBA00022475"/>
    </source>
</evidence>
<evidence type="ECO:0000256" key="5">
    <source>
        <dbReference type="ARBA" id="ARBA00023136"/>
    </source>
</evidence>
<feature type="transmembrane region" description="Helical" evidence="6">
    <location>
        <begin position="6"/>
        <end position="23"/>
    </location>
</feature>
<feature type="transmembrane region" description="Helical" evidence="6">
    <location>
        <begin position="44"/>
        <end position="75"/>
    </location>
</feature>
<keyword evidence="2 6" id="KW-1003">Cell membrane</keyword>
<feature type="transmembrane region" description="Helical" evidence="6">
    <location>
        <begin position="156"/>
        <end position="174"/>
    </location>
</feature>
<dbReference type="Pfam" id="PF09335">
    <property type="entry name" value="VTT_dom"/>
    <property type="match status" value="1"/>
</dbReference>
<dbReference type="InterPro" id="IPR032816">
    <property type="entry name" value="VTT_dom"/>
</dbReference>
<comment type="similarity">
    <text evidence="6">Belongs to the TVP38/TMEM64 family.</text>
</comment>
<comment type="subcellular location">
    <subcellularLocation>
        <location evidence="1 6">Cell membrane</location>
        <topology evidence="1 6">Multi-pass membrane protein</topology>
    </subcellularLocation>
</comment>
<dbReference type="InterPro" id="IPR015414">
    <property type="entry name" value="TMEM64"/>
</dbReference>
<dbReference type="PANTHER" id="PTHR12677:SF59">
    <property type="entry name" value="GOLGI APPARATUS MEMBRANE PROTEIN TVP38-RELATED"/>
    <property type="match status" value="1"/>
</dbReference>
<organism evidence="8 9">
    <name type="scientific">Campylobacter concisus</name>
    <dbReference type="NCBI Taxonomy" id="199"/>
    <lineage>
        <taxon>Bacteria</taxon>
        <taxon>Pseudomonadati</taxon>
        <taxon>Campylobacterota</taxon>
        <taxon>Epsilonproteobacteria</taxon>
        <taxon>Campylobacterales</taxon>
        <taxon>Campylobacteraceae</taxon>
        <taxon>Campylobacter</taxon>
    </lineage>
</organism>
<gene>
    <name evidence="8" type="ORF">A3835_00210</name>
</gene>
<proteinExistence type="inferred from homology"/>
<reference evidence="8 9" key="1">
    <citation type="journal article" date="2017" name="Gene Rep">
        <title>The ribosomal RNA operon (rrn) of Campylobacter concisus supports molecular typing to genomospecies level.</title>
        <authorList>
            <person name="Huq M."/>
            <person name="Van T.T.H."/>
            <person name="Gurtler V."/>
            <person name="Elshagmani E."/>
            <person name="Allemailem K.S."/>
            <person name="Smooker P.M."/>
            <person name="Istivan T.S."/>
        </authorList>
    </citation>
    <scope>NUCLEOTIDE SEQUENCE [LARGE SCALE GENOMIC DNA]</scope>
    <source>
        <strain evidence="8 9">RCH 26</strain>
    </source>
</reference>
<accession>A0A1X0U4V2</accession>
<evidence type="ECO:0000259" key="7">
    <source>
        <dbReference type="Pfam" id="PF09335"/>
    </source>
</evidence>
<keyword evidence="5 6" id="KW-0472">Membrane</keyword>
<evidence type="ECO:0000313" key="8">
    <source>
        <dbReference type="EMBL" id="ORI10784.1"/>
    </source>
</evidence>
<evidence type="ECO:0000256" key="4">
    <source>
        <dbReference type="ARBA" id="ARBA00022989"/>
    </source>
</evidence>
<evidence type="ECO:0000256" key="1">
    <source>
        <dbReference type="ARBA" id="ARBA00004651"/>
    </source>
</evidence>
<name>A0A1X0U4V2_9BACT</name>
<comment type="caution">
    <text evidence="8">The sequence shown here is derived from an EMBL/GenBank/DDBJ whole genome shotgun (WGS) entry which is preliminary data.</text>
</comment>
<keyword evidence="4 6" id="KW-1133">Transmembrane helix</keyword>
<dbReference type="RefSeq" id="WP_187423605.1">
    <property type="nucleotide sequence ID" value="NZ_CABPTZ010000010.1"/>
</dbReference>
<dbReference type="PANTHER" id="PTHR12677">
    <property type="entry name" value="GOLGI APPARATUS MEMBRANE PROTEIN TVP38-RELATED"/>
    <property type="match status" value="1"/>
</dbReference>
<feature type="transmembrane region" description="Helical" evidence="6">
    <location>
        <begin position="81"/>
        <end position="104"/>
    </location>
</feature>
<dbReference type="GO" id="GO:0005886">
    <property type="term" value="C:plasma membrane"/>
    <property type="evidence" value="ECO:0007669"/>
    <property type="project" value="UniProtKB-SubCell"/>
</dbReference>
<feature type="domain" description="VTT" evidence="7">
    <location>
        <begin position="58"/>
        <end position="176"/>
    </location>
</feature>
<sequence length="220" mass="23944">MKQTRLLKFAIIAAIMLVAVFLMQKIGVSELRELIGEHVLFAPMIYVLCFAILPIFLFPVPVLAVVAGAVFGLFAGSLYTIIGAMINSVLMFYIARFLGFRAVSDFTQNSKSKILKTLGEPGGKFSLILILRLMPLVPYNALNYACGVMNVSLRDYVVATFVGIVPATFIMVNLGEKALDMRSNGFIIACVLMAALVVLSSWGAKKIRAKRGDLGNNADL</sequence>
<feature type="transmembrane region" description="Helical" evidence="6">
    <location>
        <begin position="186"/>
        <end position="204"/>
    </location>
</feature>
<keyword evidence="3 6" id="KW-0812">Transmembrane</keyword>
<evidence type="ECO:0000313" key="9">
    <source>
        <dbReference type="Proteomes" id="UP000192671"/>
    </source>
</evidence>
<evidence type="ECO:0000256" key="3">
    <source>
        <dbReference type="ARBA" id="ARBA00022692"/>
    </source>
</evidence>